<dbReference type="EMBL" id="OY660878">
    <property type="protein sequence ID" value="CAJ1074301.1"/>
    <property type="molecule type" value="Genomic_DNA"/>
</dbReference>
<feature type="region of interest" description="Disordered" evidence="1">
    <location>
        <begin position="115"/>
        <end position="137"/>
    </location>
</feature>
<organism evidence="2 3">
    <name type="scientific">Xyrichtys novacula</name>
    <name type="common">Pearly razorfish</name>
    <name type="synonym">Hemipteronotus novacula</name>
    <dbReference type="NCBI Taxonomy" id="13765"/>
    <lineage>
        <taxon>Eukaryota</taxon>
        <taxon>Metazoa</taxon>
        <taxon>Chordata</taxon>
        <taxon>Craniata</taxon>
        <taxon>Vertebrata</taxon>
        <taxon>Euteleostomi</taxon>
        <taxon>Actinopterygii</taxon>
        <taxon>Neopterygii</taxon>
        <taxon>Teleostei</taxon>
        <taxon>Neoteleostei</taxon>
        <taxon>Acanthomorphata</taxon>
        <taxon>Eupercaria</taxon>
        <taxon>Labriformes</taxon>
        <taxon>Labridae</taxon>
        <taxon>Xyrichtys</taxon>
    </lineage>
</organism>
<keyword evidence="3" id="KW-1185">Reference proteome</keyword>
<name>A0AAV1GJV6_XYRNO</name>
<reference evidence="2" key="1">
    <citation type="submission" date="2023-08" db="EMBL/GenBank/DDBJ databases">
        <authorList>
            <person name="Alioto T."/>
            <person name="Alioto T."/>
            <person name="Gomez Garrido J."/>
        </authorList>
    </citation>
    <scope>NUCLEOTIDE SEQUENCE</scope>
</reference>
<sequence>MELDLNFCQHCHFPTHNHDHILDLISSTGLTGLTIYLQLYTDHLHQYKATLSSASSAYYSNIIRSGSSNPRTLFSTINSLLAPHDNSTATFTPDKCQTFLQFFQSKIDNICSLQSATSTPTPHPKSPSCSPHTSAQPLSQFSPISHAQLSQLITTMKTSTCTLDPMPSALVKTCLPVLSPLILSIV</sequence>
<gene>
    <name evidence="2" type="ORF">XNOV1_A005682</name>
</gene>
<evidence type="ECO:0000256" key="1">
    <source>
        <dbReference type="SAM" id="MobiDB-lite"/>
    </source>
</evidence>
<proteinExistence type="predicted"/>
<protein>
    <submittedName>
        <fullName evidence="2">LOW QUALITY PROTEIN: uncharacterized protein LOC115374818</fullName>
    </submittedName>
</protein>
<dbReference type="Proteomes" id="UP001178508">
    <property type="component" value="Chromosome 15"/>
</dbReference>
<dbReference type="AlphaFoldDB" id="A0AAV1GJV6"/>
<accession>A0AAV1GJV6</accession>
<evidence type="ECO:0000313" key="3">
    <source>
        <dbReference type="Proteomes" id="UP001178508"/>
    </source>
</evidence>
<evidence type="ECO:0000313" key="2">
    <source>
        <dbReference type="EMBL" id="CAJ1074301.1"/>
    </source>
</evidence>